<dbReference type="InterPro" id="IPR013517">
    <property type="entry name" value="FG-GAP"/>
</dbReference>
<dbReference type="Proteomes" id="UP000663836">
    <property type="component" value="Unassembled WGS sequence"/>
</dbReference>
<organism evidence="2 3">
    <name type="scientific">Rotaria sordida</name>
    <dbReference type="NCBI Taxonomy" id="392033"/>
    <lineage>
        <taxon>Eukaryota</taxon>
        <taxon>Metazoa</taxon>
        <taxon>Spiralia</taxon>
        <taxon>Gnathifera</taxon>
        <taxon>Rotifera</taxon>
        <taxon>Eurotatoria</taxon>
        <taxon>Bdelloidea</taxon>
        <taxon>Philodinida</taxon>
        <taxon>Philodinidae</taxon>
        <taxon>Rotaria</taxon>
    </lineage>
</organism>
<accession>A0A820JS88</accession>
<keyword evidence="1" id="KW-0732">Signal</keyword>
<dbReference type="Pfam" id="PF01839">
    <property type="entry name" value="FG-GAP"/>
    <property type="match status" value="1"/>
</dbReference>
<dbReference type="Gene3D" id="2.30.30.100">
    <property type="match status" value="2"/>
</dbReference>
<comment type="caution">
    <text evidence="2">The sequence shown here is derived from an EMBL/GenBank/DDBJ whole genome shotgun (WGS) entry which is preliminary data.</text>
</comment>
<evidence type="ECO:0000256" key="1">
    <source>
        <dbReference type="ARBA" id="ARBA00022729"/>
    </source>
</evidence>
<dbReference type="AlphaFoldDB" id="A0A820JS88"/>
<evidence type="ECO:0000313" key="2">
    <source>
        <dbReference type="EMBL" id="CAF4332210.1"/>
    </source>
</evidence>
<gene>
    <name evidence="2" type="ORF">JBS370_LOCUS41353</name>
</gene>
<dbReference type="InterPro" id="IPR028994">
    <property type="entry name" value="Integrin_alpha_N"/>
</dbReference>
<proteinExistence type="predicted"/>
<dbReference type="PANTHER" id="PTHR46580">
    <property type="entry name" value="SENSOR KINASE-RELATED"/>
    <property type="match status" value="1"/>
</dbReference>
<reference evidence="2" key="1">
    <citation type="submission" date="2021-02" db="EMBL/GenBank/DDBJ databases">
        <authorList>
            <person name="Nowell W R."/>
        </authorList>
    </citation>
    <scope>NUCLEOTIDE SEQUENCE</scope>
</reference>
<dbReference type="Pfam" id="PF13517">
    <property type="entry name" value="FG-GAP_3"/>
    <property type="match status" value="1"/>
</dbReference>
<sequence length="163" mass="17704">MKFERTAQGMFISDSRPQHVATGDFNGDNHLDLAIATTGSDNIGIRQGYGNGTFSSRINYSTGLGSLPYWVAIEDFNNDTLLDIVVANYGTHNIGLFLGYGNLTFSDQLTFPCGSSRPISLAIGDFNQDNLLDIAVVSNGTSHVSILLGFGNGSFQMYHYYVL</sequence>
<evidence type="ECO:0008006" key="4">
    <source>
        <dbReference type="Google" id="ProtNLM"/>
    </source>
</evidence>
<name>A0A820JS88_9BILA</name>
<dbReference type="EMBL" id="CAJOBD010044858">
    <property type="protein sequence ID" value="CAF4332210.1"/>
    <property type="molecule type" value="Genomic_DNA"/>
</dbReference>
<protein>
    <recommendedName>
        <fullName evidence="4">VCBS repeat-containing protein</fullName>
    </recommendedName>
</protein>
<dbReference type="SUPFAM" id="SSF69318">
    <property type="entry name" value="Integrin alpha N-terminal domain"/>
    <property type="match status" value="1"/>
</dbReference>
<evidence type="ECO:0000313" key="3">
    <source>
        <dbReference type="Proteomes" id="UP000663836"/>
    </source>
</evidence>
<dbReference type="PANTHER" id="PTHR46580:SF2">
    <property type="entry name" value="MAM DOMAIN-CONTAINING PROTEIN"/>
    <property type="match status" value="1"/>
</dbReference>